<feature type="region of interest" description="Disordered" evidence="1">
    <location>
        <begin position="61"/>
        <end position="114"/>
    </location>
</feature>
<gene>
    <name evidence="2" type="ORF">DFP72DRAFT_926714</name>
</gene>
<comment type="caution">
    <text evidence="2">The sequence shown here is derived from an EMBL/GenBank/DDBJ whole genome shotgun (WGS) entry which is preliminary data.</text>
</comment>
<keyword evidence="3" id="KW-1185">Reference proteome</keyword>
<feature type="compositionally biased region" description="Acidic residues" evidence="1">
    <location>
        <begin position="61"/>
        <end position="71"/>
    </location>
</feature>
<sequence>MPTTRTAAPSAAHFARLTAIWALDRHIPSPASRAAWAAARGLDAAKVQGIEIPEGSCEMEVGDVEAEEEEESKARDERAKRKRVTAKKEAEEVKGVEMRKKGDEAQGISRICAL</sequence>
<organism evidence="2 3">
    <name type="scientific">Ephemerocybe angulata</name>
    <dbReference type="NCBI Taxonomy" id="980116"/>
    <lineage>
        <taxon>Eukaryota</taxon>
        <taxon>Fungi</taxon>
        <taxon>Dikarya</taxon>
        <taxon>Basidiomycota</taxon>
        <taxon>Agaricomycotina</taxon>
        <taxon>Agaricomycetes</taxon>
        <taxon>Agaricomycetidae</taxon>
        <taxon>Agaricales</taxon>
        <taxon>Agaricineae</taxon>
        <taxon>Psathyrellaceae</taxon>
        <taxon>Ephemerocybe</taxon>
    </lineage>
</organism>
<dbReference type="AlphaFoldDB" id="A0A8H6HF80"/>
<protein>
    <submittedName>
        <fullName evidence="2">Uncharacterized protein</fullName>
    </submittedName>
</protein>
<name>A0A8H6HF80_9AGAR</name>
<dbReference type="OrthoDB" id="3257151at2759"/>
<evidence type="ECO:0000313" key="2">
    <source>
        <dbReference type="EMBL" id="KAF6745211.1"/>
    </source>
</evidence>
<feature type="compositionally biased region" description="Basic and acidic residues" evidence="1">
    <location>
        <begin position="86"/>
        <end position="104"/>
    </location>
</feature>
<reference evidence="2 3" key="1">
    <citation type="submission" date="2020-07" db="EMBL/GenBank/DDBJ databases">
        <title>Comparative genomics of pyrophilous fungi reveals a link between fire events and developmental genes.</title>
        <authorList>
            <consortium name="DOE Joint Genome Institute"/>
            <person name="Steindorff A.S."/>
            <person name="Carver A."/>
            <person name="Calhoun S."/>
            <person name="Stillman K."/>
            <person name="Liu H."/>
            <person name="Lipzen A."/>
            <person name="Pangilinan J."/>
            <person name="Labutti K."/>
            <person name="Bruns T.D."/>
            <person name="Grigoriev I.V."/>
        </authorList>
    </citation>
    <scope>NUCLEOTIDE SEQUENCE [LARGE SCALE GENOMIC DNA]</scope>
    <source>
        <strain evidence="2 3">CBS 144469</strain>
    </source>
</reference>
<dbReference type="EMBL" id="JACGCI010000109">
    <property type="protein sequence ID" value="KAF6745211.1"/>
    <property type="molecule type" value="Genomic_DNA"/>
</dbReference>
<evidence type="ECO:0000313" key="3">
    <source>
        <dbReference type="Proteomes" id="UP000521943"/>
    </source>
</evidence>
<dbReference type="Proteomes" id="UP000521943">
    <property type="component" value="Unassembled WGS sequence"/>
</dbReference>
<accession>A0A8H6HF80</accession>
<proteinExistence type="predicted"/>
<evidence type="ECO:0000256" key="1">
    <source>
        <dbReference type="SAM" id="MobiDB-lite"/>
    </source>
</evidence>